<dbReference type="OrthoDB" id="10504019at2759"/>
<proteinExistence type="predicted"/>
<dbReference type="PANTHER" id="PTHR31424">
    <property type="entry name" value="PROTEIN CBG23806"/>
    <property type="match status" value="1"/>
</dbReference>
<comment type="caution">
    <text evidence="1">The sequence shown here is derived from an EMBL/GenBank/DDBJ whole genome shotgun (WGS) entry which is preliminary data.</text>
</comment>
<dbReference type="AlphaFoldDB" id="A0A6S7IMH4"/>
<dbReference type="Proteomes" id="UP001152795">
    <property type="component" value="Unassembled WGS sequence"/>
</dbReference>
<accession>A0A6S7IMH4</accession>
<evidence type="ECO:0000313" key="2">
    <source>
        <dbReference type="Proteomes" id="UP001152795"/>
    </source>
</evidence>
<dbReference type="EMBL" id="CACRXK020009904">
    <property type="protein sequence ID" value="CAB4018209.1"/>
    <property type="molecule type" value="Genomic_DNA"/>
</dbReference>
<keyword evidence="2" id="KW-1185">Reference proteome</keyword>
<organism evidence="1 2">
    <name type="scientific">Paramuricea clavata</name>
    <name type="common">Red gorgonian</name>
    <name type="synonym">Violescent sea-whip</name>
    <dbReference type="NCBI Taxonomy" id="317549"/>
    <lineage>
        <taxon>Eukaryota</taxon>
        <taxon>Metazoa</taxon>
        <taxon>Cnidaria</taxon>
        <taxon>Anthozoa</taxon>
        <taxon>Octocorallia</taxon>
        <taxon>Malacalcyonacea</taxon>
        <taxon>Plexauridae</taxon>
        <taxon>Paramuricea</taxon>
    </lineage>
</organism>
<evidence type="ECO:0000313" key="1">
    <source>
        <dbReference type="EMBL" id="CAB4018209.1"/>
    </source>
</evidence>
<reference evidence="1" key="1">
    <citation type="submission" date="2020-04" db="EMBL/GenBank/DDBJ databases">
        <authorList>
            <person name="Alioto T."/>
            <person name="Alioto T."/>
            <person name="Gomez Garrido J."/>
        </authorList>
    </citation>
    <scope>NUCLEOTIDE SEQUENCE</scope>
    <source>
        <strain evidence="1">A484AB</strain>
    </source>
</reference>
<sequence length="103" mass="11614">MNKTYIVERTVGEYPGAKLDFTSTLTEHVQELLLHKPELSTSTIQVKLSGDGASMSQLMNFMIMSFSLLQWDEKVMSSKNRTVAIVNGPEDYQTLKSIPVQFI</sequence>
<dbReference type="PANTHER" id="PTHR31424:SF3">
    <property type="entry name" value="RING-TYPE DOMAIN-CONTAINING PROTEIN"/>
    <property type="match status" value="1"/>
</dbReference>
<gene>
    <name evidence="1" type="ORF">PACLA_8A024166</name>
</gene>
<protein>
    <submittedName>
        <fullName evidence="1">Uncharacterized protein</fullName>
    </submittedName>
</protein>
<name>A0A6S7IMH4_PARCT</name>